<accession>A0ABX4BU51</accession>
<evidence type="ECO:0008006" key="3">
    <source>
        <dbReference type="Google" id="ProtNLM"/>
    </source>
</evidence>
<gene>
    <name evidence="1" type="ORF">B0A65_04890</name>
</gene>
<reference evidence="1 2" key="1">
    <citation type="submission" date="2016-11" db="EMBL/GenBank/DDBJ databases">
        <title>Whole genomes of Flavobacteriaceae.</title>
        <authorList>
            <person name="Stine C."/>
            <person name="Li C."/>
            <person name="Tadesse D."/>
        </authorList>
    </citation>
    <scope>NUCLEOTIDE SEQUENCE [LARGE SCALE GENOMIC DNA]</scope>
    <source>
        <strain evidence="1 2">DSM 15937</strain>
    </source>
</reference>
<evidence type="ECO:0000313" key="2">
    <source>
        <dbReference type="Proteomes" id="UP000198382"/>
    </source>
</evidence>
<keyword evidence="2" id="KW-1185">Reference proteome</keyword>
<proteinExistence type="predicted"/>
<dbReference type="EMBL" id="MUGV01000009">
    <property type="protein sequence ID" value="OXA81083.1"/>
    <property type="molecule type" value="Genomic_DNA"/>
</dbReference>
<dbReference type="RefSeq" id="WP_074662258.1">
    <property type="nucleotide sequence ID" value="NZ_MUGV01000009.1"/>
</dbReference>
<sequence>MKILRKTIILLIILNFVSCKKNEDAFLFDENRFENIESLKLSDAIETERGIDSKERTYNNTFGIGTSYYPNTNNYILSYPKVYEKKQESLNLETDYFYTRNDSLMKVIFYEWSAKTDTLKTLNTTEVKAFEKKMCNLKDLISKNLGKPKVVEIEKRKDTSYNYTDRYKWLKNDLSADLYYDVSGEFKRIRLVVYKK</sequence>
<evidence type="ECO:0000313" key="1">
    <source>
        <dbReference type="EMBL" id="OXA81083.1"/>
    </source>
</evidence>
<name>A0ABX4BU51_FLAFR</name>
<dbReference type="Proteomes" id="UP000198382">
    <property type="component" value="Unassembled WGS sequence"/>
</dbReference>
<protein>
    <recommendedName>
        <fullName evidence="3">Lipoprotein</fullName>
    </recommendedName>
</protein>
<comment type="caution">
    <text evidence="1">The sequence shown here is derived from an EMBL/GenBank/DDBJ whole genome shotgun (WGS) entry which is preliminary data.</text>
</comment>
<organism evidence="1 2">
    <name type="scientific">Flavobacterium frigidimaris</name>
    <dbReference type="NCBI Taxonomy" id="262320"/>
    <lineage>
        <taxon>Bacteria</taxon>
        <taxon>Pseudomonadati</taxon>
        <taxon>Bacteroidota</taxon>
        <taxon>Flavobacteriia</taxon>
        <taxon>Flavobacteriales</taxon>
        <taxon>Flavobacteriaceae</taxon>
        <taxon>Flavobacterium</taxon>
    </lineage>
</organism>